<dbReference type="EMBL" id="JPVQ01000044">
    <property type="protein sequence ID" value="KGR89483.1"/>
    <property type="molecule type" value="Genomic_DNA"/>
</dbReference>
<comment type="caution">
    <text evidence="1">The sequence shown here is derived from an EMBL/GenBank/DDBJ whole genome shotgun (WGS) entry which is preliminary data.</text>
</comment>
<proteinExistence type="predicted"/>
<dbReference type="AlphaFoldDB" id="A0A0A3J2R2"/>
<gene>
    <name evidence="1" type="ORF">CD30_16695</name>
</gene>
<organism evidence="1 2">
    <name type="scientific">Ureibacillus massiliensis 4400831 = CIP 108448 = CCUG 49529</name>
    <dbReference type="NCBI Taxonomy" id="1211035"/>
    <lineage>
        <taxon>Bacteria</taxon>
        <taxon>Bacillati</taxon>
        <taxon>Bacillota</taxon>
        <taxon>Bacilli</taxon>
        <taxon>Bacillales</taxon>
        <taxon>Caryophanaceae</taxon>
        <taxon>Ureibacillus</taxon>
    </lineage>
</organism>
<keyword evidence="2" id="KW-1185">Reference proteome</keyword>
<name>A0A0A3J2R2_9BACL</name>
<accession>A0A0A3J2R2</accession>
<evidence type="ECO:0000313" key="1">
    <source>
        <dbReference type="EMBL" id="KGR89483.1"/>
    </source>
</evidence>
<sequence length="72" mass="8516">MKETTFLEINYHYGYKLVTRRNTICEKMAANGNIDVFLGGFIYVKINLENIRNICKIKRFVSLKILVERRSD</sequence>
<reference evidence="1 2" key="1">
    <citation type="submission" date="2014-02" db="EMBL/GenBank/DDBJ databases">
        <title>Draft genome sequence of Lysinibacillus massiliensis CCUG 49529.</title>
        <authorList>
            <person name="Zhang F."/>
            <person name="Wang G."/>
            <person name="Zhang L."/>
        </authorList>
    </citation>
    <scope>NUCLEOTIDE SEQUENCE [LARGE SCALE GENOMIC DNA]</scope>
    <source>
        <strain evidence="1 2">CCUG 49529</strain>
    </source>
</reference>
<protein>
    <submittedName>
        <fullName evidence="1">Uncharacterized protein</fullName>
    </submittedName>
</protein>
<dbReference type="Proteomes" id="UP000030595">
    <property type="component" value="Unassembled WGS sequence"/>
</dbReference>
<evidence type="ECO:0000313" key="2">
    <source>
        <dbReference type="Proteomes" id="UP000030595"/>
    </source>
</evidence>